<name>A0A497YD11_9BACL</name>
<reference evidence="2 3" key="1">
    <citation type="submission" date="2018-10" db="EMBL/GenBank/DDBJ databases">
        <title>Genomic Encyclopedia of Type Strains, Phase IV (KMG-IV): sequencing the most valuable type-strain genomes for metagenomic binning, comparative biology and taxonomic classification.</title>
        <authorList>
            <person name="Goeker M."/>
        </authorList>
    </citation>
    <scope>NUCLEOTIDE SEQUENCE [LARGE SCALE GENOMIC DNA]</scope>
    <source>
        <strain evidence="2 3">DSM 20549</strain>
    </source>
</reference>
<sequence length="137" mass="15142">MQGFIVYDDFITLALQGSGVTKKGLMRKVADSTQMLKGILDGCILSIIEEGEIYGYELAEKLQSYGFQSFSEGSIYPLLLRMQKEGLVSSVQRKSTAGPKRKYYSLTEAGQAELEQFLGRWADLKQSVDAVITKGGQ</sequence>
<dbReference type="PANTHER" id="PTHR33169:SF25">
    <property type="entry name" value="DNA-BINDING PROTEIN YIZB-RELATED"/>
    <property type="match status" value="1"/>
</dbReference>
<feature type="domain" description="Transcription regulator PadR N-terminal" evidence="1">
    <location>
        <begin position="44"/>
        <end position="116"/>
    </location>
</feature>
<dbReference type="SUPFAM" id="SSF46785">
    <property type="entry name" value="Winged helix' DNA-binding domain"/>
    <property type="match status" value="1"/>
</dbReference>
<dbReference type="AlphaFoldDB" id="A0A497YD11"/>
<accession>A0A497YD11</accession>
<dbReference type="Gene3D" id="1.10.10.10">
    <property type="entry name" value="Winged helix-like DNA-binding domain superfamily/Winged helix DNA-binding domain"/>
    <property type="match status" value="1"/>
</dbReference>
<organism evidence="2 3">
    <name type="scientific">Planococcus citreus</name>
    <dbReference type="NCBI Taxonomy" id="1373"/>
    <lineage>
        <taxon>Bacteria</taxon>
        <taxon>Bacillati</taxon>
        <taxon>Bacillota</taxon>
        <taxon>Bacilli</taxon>
        <taxon>Bacillales</taxon>
        <taxon>Caryophanaceae</taxon>
        <taxon>Planococcus</taxon>
    </lineage>
</organism>
<dbReference type="Proteomes" id="UP000280791">
    <property type="component" value="Unassembled WGS sequence"/>
</dbReference>
<comment type="caution">
    <text evidence="2">The sequence shown here is derived from an EMBL/GenBank/DDBJ whole genome shotgun (WGS) entry which is preliminary data.</text>
</comment>
<dbReference type="InterPro" id="IPR036388">
    <property type="entry name" value="WH-like_DNA-bd_sf"/>
</dbReference>
<gene>
    <name evidence="2" type="ORF">DFR62_2518</name>
</gene>
<dbReference type="InterPro" id="IPR005149">
    <property type="entry name" value="Tscrpt_reg_PadR_N"/>
</dbReference>
<keyword evidence="3" id="KW-1185">Reference proteome</keyword>
<protein>
    <submittedName>
        <fullName evidence="2">PadR family transcriptional regulator PadR</fullName>
    </submittedName>
</protein>
<evidence type="ECO:0000313" key="2">
    <source>
        <dbReference type="EMBL" id="RLJ86114.1"/>
    </source>
</evidence>
<dbReference type="PANTHER" id="PTHR33169">
    <property type="entry name" value="PADR-FAMILY TRANSCRIPTIONAL REGULATOR"/>
    <property type="match status" value="1"/>
</dbReference>
<proteinExistence type="predicted"/>
<dbReference type="EMBL" id="RCCP01000004">
    <property type="protein sequence ID" value="RLJ86114.1"/>
    <property type="molecule type" value="Genomic_DNA"/>
</dbReference>
<dbReference type="Pfam" id="PF03551">
    <property type="entry name" value="PadR"/>
    <property type="match status" value="1"/>
</dbReference>
<evidence type="ECO:0000259" key="1">
    <source>
        <dbReference type="Pfam" id="PF03551"/>
    </source>
</evidence>
<dbReference type="InterPro" id="IPR036390">
    <property type="entry name" value="WH_DNA-bd_sf"/>
</dbReference>
<dbReference type="InterPro" id="IPR052509">
    <property type="entry name" value="Metal_resp_DNA-bind_regulator"/>
</dbReference>
<evidence type="ECO:0000313" key="3">
    <source>
        <dbReference type="Proteomes" id="UP000280791"/>
    </source>
</evidence>